<dbReference type="GeneID" id="65560695"/>
<dbReference type="PANTHER" id="PTHR30336:SF20">
    <property type="entry name" value="DUF218 DOMAIN-CONTAINING PROTEIN"/>
    <property type="match status" value="1"/>
</dbReference>
<dbReference type="Pfam" id="PF02698">
    <property type="entry name" value="DUF218"/>
    <property type="match status" value="1"/>
</dbReference>
<accession>A0A8F5BWA4</accession>
<organism evidence="2 3">
    <name type="scientific">Saccharolobus shibatae</name>
    <dbReference type="NCBI Taxonomy" id="2286"/>
    <lineage>
        <taxon>Archaea</taxon>
        <taxon>Thermoproteota</taxon>
        <taxon>Thermoprotei</taxon>
        <taxon>Sulfolobales</taxon>
        <taxon>Sulfolobaceae</taxon>
        <taxon>Saccharolobus</taxon>
    </lineage>
</organism>
<sequence length="182" mass="20971">MYDAIIVLGGGELSEGRVNEAIRLYNQGIAKYLIIVGGSDDYEKMYKKALKEIKNIENIYFDGNSSSTIDNAFYAKRIIKKLNVKSILILTSKFHVKRAIKSFELFLGNEYKIDAIGVEDNPDTYTLFKERYLDKILYLYDYLKGRDDEEIKAFFDTIKGPLNKILNRAYELGLMEDSKTSK</sequence>
<gene>
    <name evidence="2" type="ORF">J5U21_02280</name>
</gene>
<protein>
    <recommendedName>
        <fullName evidence="1">DUF218 domain-containing protein</fullName>
    </recommendedName>
</protein>
<dbReference type="Proteomes" id="UP000693941">
    <property type="component" value="Chromosome"/>
</dbReference>
<dbReference type="PANTHER" id="PTHR30336">
    <property type="entry name" value="INNER MEMBRANE PROTEIN, PROBABLE PERMEASE"/>
    <property type="match status" value="1"/>
</dbReference>
<evidence type="ECO:0000313" key="2">
    <source>
        <dbReference type="EMBL" id="QXJ32629.1"/>
    </source>
</evidence>
<dbReference type="CDD" id="cd06259">
    <property type="entry name" value="YdcF-like"/>
    <property type="match status" value="1"/>
</dbReference>
<dbReference type="InterPro" id="IPR051599">
    <property type="entry name" value="Cell_Envelope_Assoc"/>
</dbReference>
<evidence type="ECO:0000259" key="1">
    <source>
        <dbReference type="Pfam" id="PF02698"/>
    </source>
</evidence>
<dbReference type="EMBL" id="CP077715">
    <property type="protein sequence ID" value="QXJ32629.1"/>
    <property type="molecule type" value="Genomic_DNA"/>
</dbReference>
<dbReference type="RefSeq" id="WP_218260742.1">
    <property type="nucleotide sequence ID" value="NZ_CP077715.1"/>
</dbReference>
<dbReference type="GO" id="GO:0005886">
    <property type="term" value="C:plasma membrane"/>
    <property type="evidence" value="ECO:0007669"/>
    <property type="project" value="TreeGrafter"/>
</dbReference>
<evidence type="ECO:0000313" key="3">
    <source>
        <dbReference type="Proteomes" id="UP000693941"/>
    </source>
</evidence>
<dbReference type="AlphaFoldDB" id="A0A8F5BWA4"/>
<reference evidence="2" key="1">
    <citation type="journal article" date="2021" name="Environ. Microbiol.">
        <title>New insights into the diversity and evolution of the archaeal mobilome from three complete genomes of Saccharolobus shibatae.</title>
        <authorList>
            <person name="Medvedeva S."/>
            <person name="Brandt D."/>
            <person name="Cvirkaite-Krupovic V."/>
            <person name="Liu Y."/>
            <person name="Severinov K."/>
            <person name="Ishino S."/>
            <person name="Ishino Y."/>
            <person name="Prangishvili D."/>
            <person name="Kalinowski J."/>
            <person name="Krupovic M."/>
        </authorList>
    </citation>
    <scope>NUCLEOTIDE SEQUENCE</scope>
    <source>
        <strain evidence="2">BEU9</strain>
    </source>
</reference>
<name>A0A8F5BWA4_9CREN</name>
<dbReference type="InterPro" id="IPR003848">
    <property type="entry name" value="DUF218"/>
</dbReference>
<proteinExistence type="predicted"/>
<feature type="domain" description="DUF218" evidence="1">
    <location>
        <begin position="3"/>
        <end position="106"/>
    </location>
</feature>